<feature type="non-terminal residue" evidence="2">
    <location>
        <position position="1"/>
    </location>
</feature>
<name>A0A816BZW0_9BILA</name>
<dbReference type="Proteomes" id="UP000663877">
    <property type="component" value="Unassembled WGS sequence"/>
</dbReference>
<comment type="caution">
    <text evidence="2">The sequence shown here is derived from an EMBL/GenBank/DDBJ whole genome shotgun (WGS) entry which is preliminary data.</text>
</comment>
<dbReference type="Proteomes" id="UP000663832">
    <property type="component" value="Unassembled WGS sequence"/>
</dbReference>
<dbReference type="AlphaFoldDB" id="A0A816BZW0"/>
<sequence>LDEHIEGENLKEDRCEIAISYVYRLTNKYSGSNHTLVAFLFNKEASDIEMDLVQGFGIEYWRFICLADNKSEIRRLMML</sequence>
<gene>
    <name evidence="1" type="ORF">BJG266_LOCUS38026</name>
    <name evidence="2" type="ORF">QVE165_LOCUS54910</name>
</gene>
<dbReference type="EMBL" id="CAJNOI010001366">
    <property type="protein sequence ID" value="CAF1407768.1"/>
    <property type="molecule type" value="Genomic_DNA"/>
</dbReference>
<keyword evidence="3" id="KW-1185">Reference proteome</keyword>
<protein>
    <submittedName>
        <fullName evidence="2">Uncharacterized protein</fullName>
    </submittedName>
</protein>
<evidence type="ECO:0000313" key="1">
    <source>
        <dbReference type="EMBL" id="CAF1407768.1"/>
    </source>
</evidence>
<accession>A0A816BZW0</accession>
<organism evidence="2 3">
    <name type="scientific">Adineta steineri</name>
    <dbReference type="NCBI Taxonomy" id="433720"/>
    <lineage>
        <taxon>Eukaryota</taxon>
        <taxon>Metazoa</taxon>
        <taxon>Spiralia</taxon>
        <taxon>Gnathifera</taxon>
        <taxon>Rotifera</taxon>
        <taxon>Eurotatoria</taxon>
        <taxon>Bdelloidea</taxon>
        <taxon>Adinetida</taxon>
        <taxon>Adinetidae</taxon>
        <taxon>Adineta</taxon>
    </lineage>
</organism>
<dbReference type="EMBL" id="CAJNOM010001693">
    <property type="protein sequence ID" value="CAF1616521.1"/>
    <property type="molecule type" value="Genomic_DNA"/>
</dbReference>
<proteinExistence type="predicted"/>
<evidence type="ECO:0000313" key="3">
    <source>
        <dbReference type="Proteomes" id="UP000663832"/>
    </source>
</evidence>
<reference evidence="2" key="1">
    <citation type="submission" date="2021-02" db="EMBL/GenBank/DDBJ databases">
        <authorList>
            <person name="Nowell W R."/>
        </authorList>
    </citation>
    <scope>NUCLEOTIDE SEQUENCE</scope>
</reference>
<evidence type="ECO:0000313" key="2">
    <source>
        <dbReference type="EMBL" id="CAF1616521.1"/>
    </source>
</evidence>